<evidence type="ECO:0000256" key="1">
    <source>
        <dbReference type="ARBA" id="ARBA00022490"/>
    </source>
</evidence>
<dbReference type="Proteomes" id="UP000018550">
    <property type="component" value="Chromosome"/>
</dbReference>
<reference evidence="5 6" key="1">
    <citation type="journal article" date="2014" name="Genome Announc.">
        <title>Complete Genome Sequence of Spiroplasma apis B31T (ATCC 33834), a Bacterium Associated with May Disease of Honeybees (Apis mellifera).</title>
        <authorList>
            <person name="Ku C."/>
            <person name="Lo W.S."/>
            <person name="Chen L.L."/>
            <person name="Kuo C.H."/>
        </authorList>
    </citation>
    <scope>NUCLEOTIDE SEQUENCE [LARGE SCALE GENOMIC DNA]</scope>
    <source>
        <strain evidence="5">B31</strain>
    </source>
</reference>
<comment type="subcellular location">
    <subcellularLocation>
        <location evidence="3">Cytoplasm</location>
    </subcellularLocation>
</comment>
<dbReference type="PATRIC" id="fig|1276258.3.peg.720"/>
<evidence type="ECO:0000313" key="6">
    <source>
        <dbReference type="Proteomes" id="UP000018550"/>
    </source>
</evidence>
<dbReference type="eggNOG" id="COG0779">
    <property type="taxonomic scope" value="Bacteria"/>
</dbReference>
<dbReference type="PANTHER" id="PTHR33867">
    <property type="entry name" value="RIBOSOME MATURATION FACTOR RIMP"/>
    <property type="match status" value="1"/>
</dbReference>
<evidence type="ECO:0000259" key="4">
    <source>
        <dbReference type="Pfam" id="PF02576"/>
    </source>
</evidence>
<feature type="domain" description="Ribosome maturation factor RimP N-terminal" evidence="4">
    <location>
        <begin position="14"/>
        <end position="89"/>
    </location>
</feature>
<dbReference type="InterPro" id="IPR036847">
    <property type="entry name" value="RimP_C_sf"/>
</dbReference>
<dbReference type="OrthoDB" id="398614at2"/>
<keyword evidence="1 3" id="KW-0963">Cytoplasm</keyword>
<dbReference type="AlphaFoldDB" id="V5RKC8"/>
<dbReference type="RefSeq" id="WP_023789750.1">
    <property type="nucleotide sequence ID" value="NC_022998.1"/>
</dbReference>
<comment type="similarity">
    <text evidence="3">Belongs to the RimP family.</text>
</comment>
<dbReference type="SUPFAM" id="SSF74942">
    <property type="entry name" value="YhbC-like, C-terminal domain"/>
    <property type="match status" value="1"/>
</dbReference>
<dbReference type="InterPro" id="IPR003728">
    <property type="entry name" value="Ribosome_maturation_RimP"/>
</dbReference>
<dbReference type="SUPFAM" id="SSF75420">
    <property type="entry name" value="YhbC-like, N-terminal domain"/>
    <property type="match status" value="1"/>
</dbReference>
<dbReference type="InterPro" id="IPR028989">
    <property type="entry name" value="RimP_N"/>
</dbReference>
<dbReference type="HAMAP" id="MF_01077">
    <property type="entry name" value="RimP"/>
    <property type="match status" value="1"/>
</dbReference>
<organism evidence="5 6">
    <name type="scientific">Spiroplasma apis B31</name>
    <dbReference type="NCBI Taxonomy" id="1276258"/>
    <lineage>
        <taxon>Bacteria</taxon>
        <taxon>Bacillati</taxon>
        <taxon>Mycoplasmatota</taxon>
        <taxon>Mollicutes</taxon>
        <taxon>Entomoplasmatales</taxon>
        <taxon>Spiroplasmataceae</taxon>
        <taxon>Spiroplasma</taxon>
    </lineage>
</organism>
<dbReference type="Gene3D" id="3.30.300.70">
    <property type="entry name" value="RimP-like superfamily, N-terminal"/>
    <property type="match status" value="1"/>
</dbReference>
<evidence type="ECO:0000256" key="3">
    <source>
        <dbReference type="HAMAP-Rule" id="MF_01077"/>
    </source>
</evidence>
<dbReference type="GO" id="GO:0005829">
    <property type="term" value="C:cytosol"/>
    <property type="evidence" value="ECO:0007669"/>
    <property type="project" value="TreeGrafter"/>
</dbReference>
<dbReference type="KEGG" id="sapi:SAPIS_v1c07060"/>
<keyword evidence="6" id="KW-1185">Reference proteome</keyword>
<dbReference type="HOGENOM" id="CLU_070525_2_3_14"/>
<dbReference type="EMBL" id="CP006682">
    <property type="protein sequence ID" value="AHB36551.1"/>
    <property type="molecule type" value="Genomic_DNA"/>
</dbReference>
<protein>
    <recommendedName>
        <fullName evidence="3">Ribosome maturation factor RimP</fullName>
    </recommendedName>
</protein>
<dbReference type="GO" id="GO:0000028">
    <property type="term" value="P:ribosomal small subunit assembly"/>
    <property type="evidence" value="ECO:0007669"/>
    <property type="project" value="TreeGrafter"/>
</dbReference>
<evidence type="ECO:0000313" key="5">
    <source>
        <dbReference type="EMBL" id="AHB36551.1"/>
    </source>
</evidence>
<name>V5RKC8_SPIAP</name>
<dbReference type="Gene3D" id="2.30.30.180">
    <property type="entry name" value="Ribosome maturation factor RimP, C-terminal domain"/>
    <property type="match status" value="1"/>
</dbReference>
<dbReference type="PANTHER" id="PTHR33867:SF1">
    <property type="entry name" value="RIBOSOME MATURATION FACTOR RIMP"/>
    <property type="match status" value="1"/>
</dbReference>
<comment type="function">
    <text evidence="3">Required for maturation of 30S ribosomal subunits.</text>
</comment>
<dbReference type="STRING" id="1276258.SAPIS_v1c07060"/>
<sequence>MSLKIIEEKYKKNIEIILEKYGFDLYELNWIFDFESNVLQVLVENIDKKSMFIDFDLLVSANEEISNLLDKEDIITDNYILEVSSAGAERQVKKEEVLINNIGSYFFVKSNISFEGVNEFNAYLDAYDKVSKDYTFSFFIKGKPKKVKLKYEDINFIRFAIKF</sequence>
<keyword evidence="2 3" id="KW-0690">Ribosome biogenesis</keyword>
<dbReference type="InterPro" id="IPR035956">
    <property type="entry name" value="RimP_N_sf"/>
</dbReference>
<evidence type="ECO:0000256" key="2">
    <source>
        <dbReference type="ARBA" id="ARBA00022517"/>
    </source>
</evidence>
<proteinExistence type="inferred from homology"/>
<accession>V5RKC8</accession>
<dbReference type="Pfam" id="PF02576">
    <property type="entry name" value="RimP_N"/>
    <property type="match status" value="1"/>
</dbReference>
<gene>
    <name evidence="3 5" type="primary">rimP</name>
    <name evidence="5" type="ORF">SAPIS_v1c07060</name>
</gene>
<dbReference type="GO" id="GO:0006412">
    <property type="term" value="P:translation"/>
    <property type="evidence" value="ECO:0007669"/>
    <property type="project" value="TreeGrafter"/>
</dbReference>